<gene>
    <name evidence="2" type="ORF">PanWU01x14_125850</name>
</gene>
<dbReference type="AlphaFoldDB" id="A0A2P5CTC3"/>
<reference evidence="3" key="1">
    <citation type="submission" date="2016-06" db="EMBL/GenBank/DDBJ databases">
        <title>Parallel loss of symbiosis genes in relatives of nitrogen-fixing non-legume Parasponia.</title>
        <authorList>
            <person name="Van Velzen R."/>
            <person name="Holmer R."/>
            <person name="Bu F."/>
            <person name="Rutten L."/>
            <person name="Van Zeijl A."/>
            <person name="Liu W."/>
            <person name="Santuari L."/>
            <person name="Cao Q."/>
            <person name="Sharma T."/>
            <person name="Shen D."/>
            <person name="Roswanjaya Y."/>
            <person name="Wardhani T."/>
            <person name="Kalhor M.S."/>
            <person name="Jansen J."/>
            <person name="Van den Hoogen J."/>
            <person name="Gungor B."/>
            <person name="Hartog M."/>
            <person name="Hontelez J."/>
            <person name="Verver J."/>
            <person name="Yang W.-C."/>
            <person name="Schijlen E."/>
            <person name="Repin R."/>
            <person name="Schilthuizen M."/>
            <person name="Schranz E."/>
            <person name="Heidstra R."/>
            <person name="Miyata K."/>
            <person name="Fedorova E."/>
            <person name="Kohlen W."/>
            <person name="Bisseling T."/>
            <person name="Smit S."/>
            <person name="Geurts R."/>
        </authorList>
    </citation>
    <scope>NUCLEOTIDE SEQUENCE [LARGE SCALE GENOMIC DNA]</scope>
    <source>
        <strain evidence="3">cv. WU1-14</strain>
    </source>
</reference>
<evidence type="ECO:0000256" key="1">
    <source>
        <dbReference type="SAM" id="MobiDB-lite"/>
    </source>
</evidence>
<sequence>MTRGYSRIRKQIYRPSTKSLKATEILTHVVPSYVVPTKELVTNSIEVPTKNSFLLLVNNFKINNKVQPEKGKKKIQDLDDVSETNELSRNPRVVADPDGSKNSIYSPDFLGKLSSSKTAEDCNLNMIYSKKDETRVDEALSGKNDVNDSF</sequence>
<dbReference type="EMBL" id="JXTB01000097">
    <property type="protein sequence ID" value="PON64271.1"/>
    <property type="molecule type" value="Genomic_DNA"/>
</dbReference>
<comment type="caution">
    <text evidence="2">The sequence shown here is derived from an EMBL/GenBank/DDBJ whole genome shotgun (WGS) entry which is preliminary data.</text>
</comment>
<accession>A0A2P5CTC3</accession>
<organism evidence="2 3">
    <name type="scientific">Parasponia andersonii</name>
    <name type="common">Sponia andersonii</name>
    <dbReference type="NCBI Taxonomy" id="3476"/>
    <lineage>
        <taxon>Eukaryota</taxon>
        <taxon>Viridiplantae</taxon>
        <taxon>Streptophyta</taxon>
        <taxon>Embryophyta</taxon>
        <taxon>Tracheophyta</taxon>
        <taxon>Spermatophyta</taxon>
        <taxon>Magnoliopsida</taxon>
        <taxon>eudicotyledons</taxon>
        <taxon>Gunneridae</taxon>
        <taxon>Pentapetalae</taxon>
        <taxon>rosids</taxon>
        <taxon>fabids</taxon>
        <taxon>Rosales</taxon>
        <taxon>Cannabaceae</taxon>
        <taxon>Parasponia</taxon>
    </lineage>
</organism>
<keyword evidence="3" id="KW-1185">Reference proteome</keyword>
<feature type="region of interest" description="Disordered" evidence="1">
    <location>
        <begin position="68"/>
        <end position="104"/>
    </location>
</feature>
<protein>
    <submittedName>
        <fullName evidence="2">Uncharacterized protein</fullName>
    </submittedName>
</protein>
<evidence type="ECO:0000313" key="3">
    <source>
        <dbReference type="Proteomes" id="UP000237105"/>
    </source>
</evidence>
<name>A0A2P5CTC3_PARAD</name>
<dbReference type="Proteomes" id="UP000237105">
    <property type="component" value="Unassembled WGS sequence"/>
</dbReference>
<evidence type="ECO:0000313" key="2">
    <source>
        <dbReference type="EMBL" id="PON64271.1"/>
    </source>
</evidence>
<proteinExistence type="predicted"/>
<feature type="compositionally biased region" description="Basic and acidic residues" evidence="1">
    <location>
        <begin position="68"/>
        <end position="77"/>
    </location>
</feature>